<proteinExistence type="predicted"/>
<sequence>MGIYYVAESNPQSHTNLTPVMLKHLDEILDGAAGLGHRRHDVIIQVYNGGFGTSHNYTTCQVQRRDTKNETMPIICKQAFKGHDKEAEVLASMAEIMKKGWFKEIRARNGGLEKSWVNLVNGKRVICEEFEEFNEKEHNSFNVARVSGISWKA</sequence>
<dbReference type="EMBL" id="MU007065">
    <property type="protein sequence ID" value="KAF2426283.1"/>
    <property type="molecule type" value="Genomic_DNA"/>
</dbReference>
<reference evidence="1" key="1">
    <citation type="journal article" date="2020" name="Stud. Mycol.">
        <title>101 Dothideomycetes genomes: a test case for predicting lifestyles and emergence of pathogens.</title>
        <authorList>
            <person name="Haridas S."/>
            <person name="Albert R."/>
            <person name="Binder M."/>
            <person name="Bloem J."/>
            <person name="Labutti K."/>
            <person name="Salamov A."/>
            <person name="Andreopoulos B."/>
            <person name="Baker S."/>
            <person name="Barry K."/>
            <person name="Bills G."/>
            <person name="Bluhm B."/>
            <person name="Cannon C."/>
            <person name="Castanera R."/>
            <person name="Culley D."/>
            <person name="Daum C."/>
            <person name="Ezra D."/>
            <person name="Gonzalez J."/>
            <person name="Henrissat B."/>
            <person name="Kuo A."/>
            <person name="Liang C."/>
            <person name="Lipzen A."/>
            <person name="Lutzoni F."/>
            <person name="Magnuson J."/>
            <person name="Mondo S."/>
            <person name="Nolan M."/>
            <person name="Ohm R."/>
            <person name="Pangilinan J."/>
            <person name="Park H.-J."/>
            <person name="Ramirez L."/>
            <person name="Alfaro M."/>
            <person name="Sun H."/>
            <person name="Tritt A."/>
            <person name="Yoshinaga Y."/>
            <person name="Zwiers L.-H."/>
            <person name="Turgeon B."/>
            <person name="Goodwin S."/>
            <person name="Spatafora J."/>
            <person name="Crous P."/>
            <person name="Grigoriev I."/>
        </authorList>
    </citation>
    <scope>NUCLEOTIDE SEQUENCE</scope>
    <source>
        <strain evidence="1">CBS 130266</strain>
    </source>
</reference>
<evidence type="ECO:0000313" key="2">
    <source>
        <dbReference type="Proteomes" id="UP000800235"/>
    </source>
</evidence>
<protein>
    <submittedName>
        <fullName evidence="1">Uncharacterized protein</fullName>
    </submittedName>
</protein>
<organism evidence="1 2">
    <name type="scientific">Tothia fuscella</name>
    <dbReference type="NCBI Taxonomy" id="1048955"/>
    <lineage>
        <taxon>Eukaryota</taxon>
        <taxon>Fungi</taxon>
        <taxon>Dikarya</taxon>
        <taxon>Ascomycota</taxon>
        <taxon>Pezizomycotina</taxon>
        <taxon>Dothideomycetes</taxon>
        <taxon>Pleosporomycetidae</taxon>
        <taxon>Venturiales</taxon>
        <taxon>Cylindrosympodiaceae</taxon>
        <taxon>Tothia</taxon>
    </lineage>
</organism>
<comment type="caution">
    <text evidence="1">The sequence shown here is derived from an EMBL/GenBank/DDBJ whole genome shotgun (WGS) entry which is preliminary data.</text>
</comment>
<dbReference type="Proteomes" id="UP000800235">
    <property type="component" value="Unassembled WGS sequence"/>
</dbReference>
<evidence type="ECO:0000313" key="1">
    <source>
        <dbReference type="EMBL" id="KAF2426283.1"/>
    </source>
</evidence>
<accession>A0A9P4NKV7</accession>
<gene>
    <name evidence="1" type="ORF">EJ08DRAFT_377352</name>
</gene>
<keyword evidence="2" id="KW-1185">Reference proteome</keyword>
<dbReference type="AlphaFoldDB" id="A0A9P4NKV7"/>
<name>A0A9P4NKV7_9PEZI</name>